<dbReference type="PRINTS" id="PR01395">
    <property type="entry name" value="BORPETOXINA"/>
</dbReference>
<dbReference type="EMBL" id="FR877557">
    <property type="protein sequence ID" value="CCC30173.1"/>
    <property type="molecule type" value="Genomic_DNA"/>
</dbReference>
<dbReference type="SMR" id="A0A0K0H9U8"/>
<evidence type="ECO:0000313" key="1">
    <source>
        <dbReference type="EMBL" id="CCC30173.1"/>
    </source>
</evidence>
<dbReference type="SUPFAM" id="SSF56399">
    <property type="entry name" value="ADP-ribosylation"/>
    <property type="match status" value="1"/>
</dbReference>
<dbReference type="GO" id="GO:0005576">
    <property type="term" value="C:extracellular region"/>
    <property type="evidence" value="ECO:0007669"/>
    <property type="project" value="InterPro"/>
</dbReference>
<keyword evidence="1" id="KW-0328">Glycosyltransferase</keyword>
<keyword evidence="1" id="KW-0808">Transferase</keyword>
<dbReference type="eggNOG" id="ENOG50339NB">
    <property type="taxonomic scope" value="Bacteria"/>
</dbReference>
<organism evidence="1 2">
    <name type="scientific">Salmonella bongori (strain ATCC 43975 / DSM 13772 / NCTC 12419)</name>
    <dbReference type="NCBI Taxonomy" id="218493"/>
    <lineage>
        <taxon>Bacteria</taxon>
        <taxon>Pseudomonadati</taxon>
        <taxon>Pseudomonadota</taxon>
        <taxon>Gammaproteobacteria</taxon>
        <taxon>Enterobacterales</taxon>
        <taxon>Enterobacteriaceae</taxon>
        <taxon>Salmonella</taxon>
    </lineage>
</organism>
<dbReference type="GeneID" id="44980098"/>
<sequence>MKKLMLLTLIIVSFNSYAISFVYRVDSTPPSVIFRDGFSLLGYNRDLQQFISGRSCGGGSSDSRYIATTSNVNQTYAIAKAYFSRSTFNGHLYRYLIRADNNFYSLSPSVDYLESQGGHFNAYEKTMMRLQQNEYVSTLSVLPENIQKAVELVYDSTSGQVKEGTSTMNTNYLSISSESNPGVIPFLPEPHTTTQQRINAFGPLLSSCFSICSVCQSHRGQKTDVYKMSFYDARPVIELLLSK</sequence>
<dbReference type="NCBIfam" id="NF011803">
    <property type="entry name" value="PRK15272.1"/>
    <property type="match status" value="1"/>
</dbReference>
<dbReference type="RefSeq" id="WP_000735766.1">
    <property type="nucleotide sequence ID" value="NC_015761.1"/>
</dbReference>
<dbReference type="EC" id="2.4.2.-" evidence="1"/>
<dbReference type="Proteomes" id="UP000000289">
    <property type="component" value="Chromosome"/>
</dbReference>
<protein>
    <submittedName>
        <fullName evidence="1">Putative pertussis-like toxin subunit</fullName>
        <ecNumber evidence="1">2.4.2.-</ecNumber>
    </submittedName>
</protein>
<name>A0A0K0H9U8_SALBC</name>
<dbReference type="Pfam" id="PF02917">
    <property type="entry name" value="Pertussis_S1"/>
    <property type="match status" value="1"/>
</dbReference>
<evidence type="ECO:0000313" key="2">
    <source>
        <dbReference type="Proteomes" id="UP000000289"/>
    </source>
</evidence>
<dbReference type="GO" id="GO:0003950">
    <property type="term" value="F:NAD+ poly-ADP-ribosyltransferase activity"/>
    <property type="evidence" value="ECO:0007669"/>
    <property type="project" value="InterPro"/>
</dbReference>
<reference evidence="1 2" key="1">
    <citation type="journal article" date="2011" name="PLoS Pathog.">
        <title>Salmonella bongori provides insights into the evolution of the Salmonellae.</title>
        <authorList>
            <person name="Fookes M."/>
            <person name="Schroeder G.N."/>
            <person name="Langridge G.C."/>
            <person name="Blondel C.J."/>
            <person name="Mammina C."/>
            <person name="Connor T.R."/>
            <person name="Seth-Smith H."/>
            <person name="Vernikos G.S."/>
            <person name="Robinson K.S."/>
            <person name="Sanders M."/>
            <person name="Petty N.K."/>
            <person name="Kingsley R.A."/>
            <person name="Baumler A.J."/>
            <person name="Nuccio S.P."/>
            <person name="Contreras I."/>
            <person name="Santiviago C.A."/>
            <person name="Maskell D."/>
            <person name="Barrow P."/>
            <person name="Humphrey T."/>
            <person name="Nastasi A."/>
            <person name="Roberts M."/>
            <person name="Frankel G."/>
            <person name="Parkhill J."/>
            <person name="Dougan G."/>
            <person name="Thomson N.R."/>
        </authorList>
    </citation>
    <scope>NUCLEOTIDE SEQUENCE [LARGE SCALE GENOMIC DNA]</scope>
    <source>
        <strain evidence="2">ATCC 43975 / DSM 13772 / NCTC 12419</strain>
    </source>
</reference>
<gene>
    <name evidence="1" type="ordered locus">SBG_1078</name>
</gene>
<dbReference type="AlphaFoldDB" id="A0A0K0H9U8"/>
<dbReference type="Gene3D" id="3.90.210.10">
    <property type="entry name" value="Heat-Labile Enterotoxin, subunit A"/>
    <property type="match status" value="1"/>
</dbReference>
<proteinExistence type="predicted"/>
<dbReference type="KEGG" id="sbg:SBG_1078"/>
<accession>A0A0K0H9U8</accession>
<dbReference type="InterPro" id="IPR003898">
    <property type="entry name" value="Borpert_toxA"/>
</dbReference>